<dbReference type="OrthoDB" id="196933at2"/>
<keyword evidence="3" id="KW-1185">Reference proteome</keyword>
<evidence type="ECO:0000313" key="3">
    <source>
        <dbReference type="Proteomes" id="UP000070058"/>
    </source>
</evidence>
<organism evidence="2 3">
    <name type="scientific">Cephaloticoccus primus</name>
    <dbReference type="NCBI Taxonomy" id="1548207"/>
    <lineage>
        <taxon>Bacteria</taxon>
        <taxon>Pseudomonadati</taxon>
        <taxon>Verrucomicrobiota</taxon>
        <taxon>Opitutia</taxon>
        <taxon>Opitutales</taxon>
        <taxon>Opitutaceae</taxon>
        <taxon>Cephaloticoccus</taxon>
    </lineage>
</organism>
<dbReference type="RefSeq" id="WP_068630905.1">
    <property type="nucleotide sequence ID" value="NZ_LSZQ01000057.1"/>
</dbReference>
<protein>
    <submittedName>
        <fullName evidence="2">Uncharacterized protein</fullName>
    </submittedName>
</protein>
<dbReference type="STRING" id="1548207.AXK11_07640"/>
<reference evidence="3" key="1">
    <citation type="submission" date="2016-02" db="EMBL/GenBank/DDBJ databases">
        <authorList>
            <person name="Sanders J.G."/>
            <person name="Lin J.Y."/>
            <person name="Wertz J.T."/>
            <person name="Russell J.A."/>
            <person name="Moreau C.S."/>
            <person name="Powell S."/>
        </authorList>
    </citation>
    <scope>NUCLEOTIDE SEQUENCE [LARGE SCALE GENOMIC DNA]</scope>
    <source>
        <strain evidence="3">CAG34</strain>
    </source>
</reference>
<dbReference type="EMBL" id="LSZQ01000057">
    <property type="protein sequence ID" value="KXU34708.1"/>
    <property type="molecule type" value="Genomic_DNA"/>
</dbReference>
<accession>A0A139SJF1</accession>
<gene>
    <name evidence="2" type="ORF">AXK11_07640</name>
</gene>
<name>A0A139SJF1_9BACT</name>
<feature type="compositionally biased region" description="Low complexity" evidence="1">
    <location>
        <begin position="86"/>
        <end position="110"/>
    </location>
</feature>
<feature type="region of interest" description="Disordered" evidence="1">
    <location>
        <begin position="1"/>
        <end position="28"/>
    </location>
</feature>
<dbReference type="Proteomes" id="UP000070058">
    <property type="component" value="Unassembled WGS sequence"/>
</dbReference>
<proteinExistence type="predicted"/>
<evidence type="ECO:0000313" key="2">
    <source>
        <dbReference type="EMBL" id="KXU34708.1"/>
    </source>
</evidence>
<evidence type="ECO:0000256" key="1">
    <source>
        <dbReference type="SAM" id="MobiDB-lite"/>
    </source>
</evidence>
<comment type="caution">
    <text evidence="2">The sequence shown here is derived from an EMBL/GenBank/DDBJ whole genome shotgun (WGS) entry which is preliminary data.</text>
</comment>
<sequence>MAAPNSAAAGAAAAATASAGGTAAQAAQVGQITRALETLDTLFARERRHLHPQLAHFLQHRSYAKALAFLGGPAGDIPPSARRPQRQAGARAGDTAAATANTRASGSPTS</sequence>
<feature type="region of interest" description="Disordered" evidence="1">
    <location>
        <begin position="73"/>
        <end position="110"/>
    </location>
</feature>
<dbReference type="AlphaFoldDB" id="A0A139SJF1"/>